<dbReference type="SMR" id="A0A1U8HCK8"/>
<keyword evidence="5 11" id="KW-0479">Metal-binding</keyword>
<dbReference type="OrthoDB" id="1470350at2759"/>
<dbReference type="Gramene" id="PHT77051">
    <property type="protein sequence ID" value="PHT77051"/>
    <property type="gene ID" value="T459_20573"/>
</dbReference>
<keyword evidence="4" id="KW-0812">Transmembrane</keyword>
<organism evidence="12 13">
    <name type="scientific">Capsicum annuum</name>
    <name type="common">Capsicum pepper</name>
    <dbReference type="NCBI Taxonomy" id="4072"/>
    <lineage>
        <taxon>Eukaryota</taxon>
        <taxon>Viridiplantae</taxon>
        <taxon>Streptophyta</taxon>
        <taxon>Embryophyta</taxon>
        <taxon>Tracheophyta</taxon>
        <taxon>Spermatophyta</taxon>
        <taxon>Magnoliopsida</taxon>
        <taxon>eudicotyledons</taxon>
        <taxon>Gunneridae</taxon>
        <taxon>Pentapetalae</taxon>
        <taxon>asterids</taxon>
        <taxon>lamiids</taxon>
        <taxon>Solanales</taxon>
        <taxon>Solanaceae</taxon>
        <taxon>Solanoideae</taxon>
        <taxon>Capsiceae</taxon>
        <taxon>Capsicum</taxon>
    </lineage>
</organism>
<dbReference type="CDD" id="cd20642">
    <property type="entry name" value="CYP72"/>
    <property type="match status" value="1"/>
</dbReference>
<comment type="similarity">
    <text evidence="2">Belongs to the cytochrome P450 family.</text>
</comment>
<dbReference type="FunFam" id="1.10.630.10:FF:000029">
    <property type="entry name" value="Cytochrome P450 734A1"/>
    <property type="match status" value="1"/>
</dbReference>
<dbReference type="SUPFAM" id="SSF48264">
    <property type="entry name" value="Cytochrome P450"/>
    <property type="match status" value="1"/>
</dbReference>
<feature type="binding site" description="axial binding residue" evidence="11">
    <location>
        <position position="467"/>
    </location>
    <ligand>
        <name>heme</name>
        <dbReference type="ChEBI" id="CHEBI:30413"/>
    </ligand>
    <ligandPart>
        <name>Fe</name>
        <dbReference type="ChEBI" id="CHEBI:18248"/>
    </ligandPart>
</feature>
<keyword evidence="6" id="KW-1133">Transmembrane helix</keyword>
<comment type="subcellular location">
    <subcellularLocation>
        <location evidence="1">Membrane</location>
    </subcellularLocation>
</comment>
<evidence type="ECO:0000256" key="2">
    <source>
        <dbReference type="ARBA" id="ARBA00010617"/>
    </source>
</evidence>
<keyword evidence="13" id="KW-1185">Reference proteome</keyword>
<dbReference type="PRINTS" id="PR00385">
    <property type="entry name" value="P450"/>
</dbReference>
<evidence type="ECO:0000256" key="3">
    <source>
        <dbReference type="ARBA" id="ARBA00022617"/>
    </source>
</evidence>
<evidence type="ECO:0000256" key="7">
    <source>
        <dbReference type="ARBA" id="ARBA00023002"/>
    </source>
</evidence>
<sequence>MDTMQMIVSVCCAAIAVTLFVCLWRVLNWVWFRPKKLEKLLRKQGLKGNSYRILFGDMKDSSRMFKEATAKPMNLFDDDVAPRILPFILETIKKYGKNSFVWMGPNPQVLIMDPELIKEVLSKNYLYQKPRGNPFLALLVQGLVSFEEDKWAKHRKIINPAFHLEKLKHMLPAFYLSCSEMLSKWEDVVPVGGSHEIDIWPDLQQLSCDVISRTAFGSSYEEGRKIFELQKEQAQHLIKASLSVYIPGWRFLPTKRNKRMKEIKKNVRSSIRGIIDKRLKAMEAGEADNKDLLGILLESNFKEIEQHGNKKFGMTIEEVIEECKLFYFAGAETTSVLLIWTLVLLSRYQDWQARAREEVLQVFESQKPDFDGLNRLKVVTMILYESLRLYPPATSIIRRANKDIVLGEVSIPADVLISLPVIILQHDKEIWGEDANKFNPERFREGISSATKGQVTYFPFAWGPRICIGQNFAMLEAKMAVSMILQSFSFELSPSYTHAPQSIITMQPQFGCPLIFHKL</sequence>
<dbReference type="GO" id="GO:0009753">
    <property type="term" value="P:response to jasmonic acid"/>
    <property type="evidence" value="ECO:0007669"/>
    <property type="project" value="UniProtKB-ARBA"/>
</dbReference>
<proteinExistence type="inferred from homology"/>
<dbReference type="PRINTS" id="PR00463">
    <property type="entry name" value="EP450I"/>
</dbReference>
<comment type="cofactor">
    <cofactor evidence="11">
        <name>heme</name>
        <dbReference type="ChEBI" id="CHEBI:30413"/>
    </cofactor>
</comment>
<dbReference type="InterPro" id="IPR001128">
    <property type="entry name" value="Cyt_P450"/>
</dbReference>
<dbReference type="GO" id="GO:0009820">
    <property type="term" value="P:alkaloid metabolic process"/>
    <property type="evidence" value="ECO:0007669"/>
    <property type="project" value="UniProtKB-ARBA"/>
</dbReference>
<comment type="caution">
    <text evidence="12">The sequence shown here is derived from an EMBL/GenBank/DDBJ whole genome shotgun (WGS) entry which is preliminary data.</text>
</comment>
<evidence type="ECO:0000256" key="1">
    <source>
        <dbReference type="ARBA" id="ARBA00004370"/>
    </source>
</evidence>
<protein>
    <submittedName>
        <fullName evidence="12">Secologanin synthase</fullName>
    </submittedName>
</protein>
<dbReference type="InterPro" id="IPR002401">
    <property type="entry name" value="Cyt_P450_E_grp-I"/>
</dbReference>
<evidence type="ECO:0000256" key="11">
    <source>
        <dbReference type="PIRSR" id="PIRSR602401-1"/>
    </source>
</evidence>
<keyword evidence="3 11" id="KW-0349">Heme</keyword>
<keyword evidence="9" id="KW-0503">Monooxygenase</keyword>
<evidence type="ECO:0000256" key="9">
    <source>
        <dbReference type="ARBA" id="ARBA00023033"/>
    </source>
</evidence>
<evidence type="ECO:0000313" key="12">
    <source>
        <dbReference type="EMBL" id="PHT77051.1"/>
    </source>
</evidence>
<evidence type="ECO:0000256" key="8">
    <source>
        <dbReference type="ARBA" id="ARBA00023004"/>
    </source>
</evidence>
<dbReference type="Pfam" id="PF00067">
    <property type="entry name" value="p450"/>
    <property type="match status" value="1"/>
</dbReference>
<reference evidence="12 13" key="2">
    <citation type="journal article" date="2017" name="Genome Biol.">
        <title>New reference genome sequences of hot pepper reveal the massive evolution of plant disease-resistance genes by retroduplication.</title>
        <authorList>
            <person name="Kim S."/>
            <person name="Park J."/>
            <person name="Yeom S.I."/>
            <person name="Kim Y.M."/>
            <person name="Seo E."/>
            <person name="Kim K.T."/>
            <person name="Kim M.S."/>
            <person name="Lee J.M."/>
            <person name="Cheong K."/>
            <person name="Shin H.S."/>
            <person name="Kim S.B."/>
            <person name="Han K."/>
            <person name="Lee J."/>
            <person name="Park M."/>
            <person name="Lee H.A."/>
            <person name="Lee H.Y."/>
            <person name="Lee Y."/>
            <person name="Oh S."/>
            <person name="Lee J.H."/>
            <person name="Choi E."/>
            <person name="Choi E."/>
            <person name="Lee S.E."/>
            <person name="Jeon J."/>
            <person name="Kim H."/>
            <person name="Choi G."/>
            <person name="Song H."/>
            <person name="Lee J."/>
            <person name="Lee S.C."/>
            <person name="Kwon J.K."/>
            <person name="Lee H.Y."/>
            <person name="Koo N."/>
            <person name="Hong Y."/>
            <person name="Kim R.W."/>
            <person name="Kang W.H."/>
            <person name="Huh J.H."/>
            <person name="Kang B.C."/>
            <person name="Yang T.J."/>
            <person name="Lee Y.H."/>
            <person name="Bennetzen J.L."/>
            <person name="Choi D."/>
        </authorList>
    </citation>
    <scope>NUCLEOTIDE SEQUENCE [LARGE SCALE GENOMIC DNA]</scope>
    <source>
        <strain evidence="13">cv. CM334</strain>
    </source>
</reference>
<dbReference type="GO" id="GO:0004497">
    <property type="term" value="F:monooxygenase activity"/>
    <property type="evidence" value="ECO:0000318"/>
    <property type="project" value="GO_Central"/>
</dbReference>
<dbReference type="EMBL" id="AYRZ02000007">
    <property type="protein sequence ID" value="PHT77051.1"/>
    <property type="molecule type" value="Genomic_DNA"/>
</dbReference>
<evidence type="ECO:0000256" key="10">
    <source>
        <dbReference type="ARBA" id="ARBA00023136"/>
    </source>
</evidence>
<dbReference type="GO" id="GO:0005506">
    <property type="term" value="F:iron ion binding"/>
    <property type="evidence" value="ECO:0007669"/>
    <property type="project" value="InterPro"/>
</dbReference>
<evidence type="ECO:0000313" key="13">
    <source>
        <dbReference type="Proteomes" id="UP000222542"/>
    </source>
</evidence>
<dbReference type="STRING" id="4072.A0A1U8HCK8"/>
<evidence type="ECO:0000256" key="4">
    <source>
        <dbReference type="ARBA" id="ARBA00022692"/>
    </source>
</evidence>
<name>A0A1U8HCK8_CAPAN</name>
<dbReference type="PANTHER" id="PTHR24282:SF191">
    <property type="entry name" value="CYTOCHROME P450"/>
    <property type="match status" value="1"/>
</dbReference>
<accession>A0A1U8HCK8</accession>
<dbReference type="GO" id="GO:0020037">
    <property type="term" value="F:heme binding"/>
    <property type="evidence" value="ECO:0007669"/>
    <property type="project" value="InterPro"/>
</dbReference>
<keyword evidence="8 11" id="KW-0408">Iron</keyword>
<dbReference type="PANTHER" id="PTHR24282">
    <property type="entry name" value="CYTOCHROME P450 FAMILY MEMBER"/>
    <property type="match status" value="1"/>
</dbReference>
<dbReference type="Gene3D" id="1.10.630.10">
    <property type="entry name" value="Cytochrome P450"/>
    <property type="match status" value="1"/>
</dbReference>
<dbReference type="GO" id="GO:0016020">
    <property type="term" value="C:membrane"/>
    <property type="evidence" value="ECO:0007669"/>
    <property type="project" value="UniProtKB-SubCell"/>
</dbReference>
<dbReference type="InterPro" id="IPR050665">
    <property type="entry name" value="Cytochrome_P450_Monooxygen"/>
</dbReference>
<keyword evidence="7" id="KW-0560">Oxidoreductase</keyword>
<evidence type="ECO:0000256" key="5">
    <source>
        <dbReference type="ARBA" id="ARBA00022723"/>
    </source>
</evidence>
<keyword evidence="10" id="KW-0472">Membrane</keyword>
<gene>
    <name evidence="12" type="ORF">T459_20573</name>
</gene>
<dbReference type="Proteomes" id="UP000222542">
    <property type="component" value="Unassembled WGS sequence"/>
</dbReference>
<dbReference type="OMA" id="ELVYMEC"/>
<dbReference type="AlphaFoldDB" id="A0A1U8HCK8"/>
<dbReference type="GO" id="GO:0016705">
    <property type="term" value="F:oxidoreductase activity, acting on paired donors, with incorporation or reduction of molecular oxygen"/>
    <property type="evidence" value="ECO:0007669"/>
    <property type="project" value="InterPro"/>
</dbReference>
<evidence type="ECO:0000256" key="6">
    <source>
        <dbReference type="ARBA" id="ARBA00022989"/>
    </source>
</evidence>
<dbReference type="InterPro" id="IPR036396">
    <property type="entry name" value="Cyt_P450_sf"/>
</dbReference>
<reference evidence="12 13" key="1">
    <citation type="journal article" date="2014" name="Nat. Genet.">
        <title>Genome sequence of the hot pepper provides insights into the evolution of pungency in Capsicum species.</title>
        <authorList>
            <person name="Kim S."/>
            <person name="Park M."/>
            <person name="Yeom S.I."/>
            <person name="Kim Y.M."/>
            <person name="Lee J.M."/>
            <person name="Lee H.A."/>
            <person name="Seo E."/>
            <person name="Choi J."/>
            <person name="Cheong K."/>
            <person name="Kim K.T."/>
            <person name="Jung K."/>
            <person name="Lee G.W."/>
            <person name="Oh S.K."/>
            <person name="Bae C."/>
            <person name="Kim S.B."/>
            <person name="Lee H.Y."/>
            <person name="Kim S.Y."/>
            <person name="Kim M.S."/>
            <person name="Kang B.C."/>
            <person name="Jo Y.D."/>
            <person name="Yang H.B."/>
            <person name="Jeong H.J."/>
            <person name="Kang W.H."/>
            <person name="Kwon J.K."/>
            <person name="Shin C."/>
            <person name="Lim J.Y."/>
            <person name="Park J.H."/>
            <person name="Huh J.H."/>
            <person name="Kim J.S."/>
            <person name="Kim B.D."/>
            <person name="Cohen O."/>
            <person name="Paran I."/>
            <person name="Suh M.C."/>
            <person name="Lee S.B."/>
            <person name="Kim Y.K."/>
            <person name="Shin Y."/>
            <person name="Noh S.J."/>
            <person name="Park J."/>
            <person name="Seo Y.S."/>
            <person name="Kwon S.Y."/>
            <person name="Kim H.A."/>
            <person name="Park J.M."/>
            <person name="Kim H.J."/>
            <person name="Choi S.B."/>
            <person name="Bosland P.W."/>
            <person name="Reeves G."/>
            <person name="Jo S.H."/>
            <person name="Lee B.W."/>
            <person name="Cho H.T."/>
            <person name="Choi H.S."/>
            <person name="Lee M.S."/>
            <person name="Yu Y."/>
            <person name="Do Choi Y."/>
            <person name="Park B.S."/>
            <person name="van Deynze A."/>
            <person name="Ashrafi H."/>
            <person name="Hill T."/>
            <person name="Kim W.T."/>
            <person name="Pai H.S."/>
            <person name="Ahn H.K."/>
            <person name="Yeam I."/>
            <person name="Giovannoni J.J."/>
            <person name="Rose J.K."/>
            <person name="Sorensen I."/>
            <person name="Lee S.J."/>
            <person name="Kim R.W."/>
            <person name="Choi I.Y."/>
            <person name="Choi B.S."/>
            <person name="Lim J.S."/>
            <person name="Lee Y.H."/>
            <person name="Choi D."/>
        </authorList>
    </citation>
    <scope>NUCLEOTIDE SEQUENCE [LARGE SCALE GENOMIC DNA]</scope>
    <source>
        <strain evidence="13">cv. CM334</strain>
    </source>
</reference>